<dbReference type="PROSITE" id="PS51873">
    <property type="entry name" value="TRIAD"/>
    <property type="match status" value="1"/>
</dbReference>
<protein>
    <recommendedName>
        <fullName evidence="5">RBR-type E3 ubiquitin transferase</fullName>
        <ecNumber evidence="5">2.3.2.31</ecNumber>
    </recommendedName>
</protein>
<dbReference type="Proteomes" id="UP000195402">
    <property type="component" value="Unassembled WGS sequence"/>
</dbReference>
<accession>A0A200Q955</accession>
<dbReference type="GO" id="GO:0061630">
    <property type="term" value="F:ubiquitin protein ligase activity"/>
    <property type="evidence" value="ECO:0007669"/>
    <property type="project" value="UniProtKB-EC"/>
</dbReference>
<evidence type="ECO:0000256" key="4">
    <source>
        <dbReference type="ARBA" id="ARBA00005884"/>
    </source>
</evidence>
<dbReference type="SUPFAM" id="SSF57850">
    <property type="entry name" value="RING/U-box"/>
    <property type="match status" value="3"/>
</dbReference>
<dbReference type="STRING" id="56857.A0A200Q955"/>
<evidence type="ECO:0000256" key="1">
    <source>
        <dbReference type="ARBA" id="ARBA00001798"/>
    </source>
</evidence>
<evidence type="ECO:0000256" key="9">
    <source>
        <dbReference type="ARBA" id="ARBA00022771"/>
    </source>
</evidence>
<sequence>MTEMGIKQVSNLEVDDVYFAVQSDEEEIFPISDEKYAEKLWFQEALMSSVLIASGSAVNGSSKNEEISNCHSNKKMKSIEAVDNGREAGESSKSFCGICMEGIPKDEMFMNTKCSHTFCSDCVSKHIAAKIQENNITVRCLQLKCKETLEPHMCRTIIPKQVFDRWGDAISESLILASQKIYCPFKDCSALLVNEGDEVIREAECPLCFRLFCAQCKVPWHSEIKCEDFQKLNKNERAQEDIMFMKLAKNKNWKRCPNCKIYVEKKDGCWHITCRCKFEFCYDCGSSWSTIHRFSQQFYEAGKKLHFKSTNLFEICTLKMLLHQARKHEGPGE</sequence>
<evidence type="ECO:0000256" key="7">
    <source>
        <dbReference type="ARBA" id="ARBA00022723"/>
    </source>
</evidence>
<evidence type="ECO:0000256" key="6">
    <source>
        <dbReference type="ARBA" id="ARBA00022679"/>
    </source>
</evidence>
<dbReference type="GO" id="GO:0016567">
    <property type="term" value="P:protein ubiquitination"/>
    <property type="evidence" value="ECO:0007669"/>
    <property type="project" value="InterPro"/>
</dbReference>
<dbReference type="PROSITE" id="PS50089">
    <property type="entry name" value="ZF_RING_2"/>
    <property type="match status" value="1"/>
</dbReference>
<dbReference type="CDD" id="cd22584">
    <property type="entry name" value="Rcat_RBR_unk"/>
    <property type="match status" value="1"/>
</dbReference>
<evidence type="ECO:0000256" key="12">
    <source>
        <dbReference type="PROSITE-ProRule" id="PRU00175"/>
    </source>
</evidence>
<dbReference type="OMA" id="CMVAAEM"/>
<dbReference type="OrthoDB" id="10009520at2759"/>
<keyword evidence="8" id="KW-0677">Repeat</keyword>
<dbReference type="InterPro" id="IPR001841">
    <property type="entry name" value="Znf_RING"/>
</dbReference>
<evidence type="ECO:0000256" key="11">
    <source>
        <dbReference type="ARBA" id="ARBA00022833"/>
    </source>
</evidence>
<proteinExistence type="inferred from homology"/>
<dbReference type="InterPro" id="IPR017907">
    <property type="entry name" value="Znf_RING_CS"/>
</dbReference>
<evidence type="ECO:0000256" key="3">
    <source>
        <dbReference type="ARBA" id="ARBA00003976"/>
    </source>
</evidence>
<dbReference type="CDD" id="cd22582">
    <property type="entry name" value="BRcat_RBR_unk"/>
    <property type="match status" value="1"/>
</dbReference>
<dbReference type="EMBL" id="MVGT01002672">
    <property type="protein sequence ID" value="OVA06917.1"/>
    <property type="molecule type" value="Genomic_DNA"/>
</dbReference>
<dbReference type="PANTHER" id="PTHR11685">
    <property type="entry name" value="RBR FAMILY RING FINGER AND IBR DOMAIN-CONTAINING"/>
    <property type="match status" value="1"/>
</dbReference>
<organism evidence="15 16">
    <name type="scientific">Macleaya cordata</name>
    <name type="common">Five-seeded plume-poppy</name>
    <name type="synonym">Bocconia cordata</name>
    <dbReference type="NCBI Taxonomy" id="56857"/>
    <lineage>
        <taxon>Eukaryota</taxon>
        <taxon>Viridiplantae</taxon>
        <taxon>Streptophyta</taxon>
        <taxon>Embryophyta</taxon>
        <taxon>Tracheophyta</taxon>
        <taxon>Spermatophyta</taxon>
        <taxon>Magnoliopsida</taxon>
        <taxon>Ranunculales</taxon>
        <taxon>Papaveraceae</taxon>
        <taxon>Papaveroideae</taxon>
        <taxon>Macleaya</taxon>
    </lineage>
</organism>
<keyword evidence="10" id="KW-0833">Ubl conjugation pathway</keyword>
<evidence type="ECO:0000256" key="2">
    <source>
        <dbReference type="ARBA" id="ARBA00001947"/>
    </source>
</evidence>
<keyword evidence="16" id="KW-1185">Reference proteome</keyword>
<dbReference type="Gene3D" id="3.30.40.10">
    <property type="entry name" value="Zinc/RING finger domain, C3HC4 (zinc finger)"/>
    <property type="match status" value="1"/>
</dbReference>
<evidence type="ECO:0000256" key="10">
    <source>
        <dbReference type="ARBA" id="ARBA00022786"/>
    </source>
</evidence>
<dbReference type="Pfam" id="PF00097">
    <property type="entry name" value="zf-C3HC4"/>
    <property type="match status" value="1"/>
</dbReference>
<gene>
    <name evidence="15" type="ORF">BVC80_1735g21</name>
</gene>
<comment type="catalytic activity">
    <reaction evidence="1">
        <text>[E2 ubiquitin-conjugating enzyme]-S-ubiquitinyl-L-cysteine + [acceptor protein]-L-lysine = [E2 ubiquitin-conjugating enzyme]-L-cysteine + [acceptor protein]-N(6)-ubiquitinyl-L-lysine.</text>
        <dbReference type="EC" id="2.3.2.31"/>
    </reaction>
</comment>
<dbReference type="InterPro" id="IPR018957">
    <property type="entry name" value="Znf_C3HC4_RING-type"/>
</dbReference>
<keyword evidence="7" id="KW-0479">Metal-binding</keyword>
<dbReference type="AlphaFoldDB" id="A0A200Q955"/>
<dbReference type="InParanoid" id="A0A200Q955"/>
<comment type="similarity">
    <text evidence="4">Belongs to the RBR family. Ariadne subfamily.</text>
</comment>
<evidence type="ECO:0000256" key="5">
    <source>
        <dbReference type="ARBA" id="ARBA00012251"/>
    </source>
</evidence>
<dbReference type="InterPro" id="IPR013083">
    <property type="entry name" value="Znf_RING/FYVE/PHD"/>
</dbReference>
<dbReference type="InterPro" id="IPR031127">
    <property type="entry name" value="E3_UB_ligase_RBR"/>
</dbReference>
<comment type="function">
    <text evidence="3">Might act as an E3 ubiquitin-protein ligase, or as part of E3 complex, which accepts ubiquitin from specific E2 ubiquitin-conjugating enzymes and then transfers it to substrates.</text>
</comment>
<feature type="domain" description="RING-type" evidence="13">
    <location>
        <begin position="96"/>
        <end position="140"/>
    </location>
</feature>
<name>A0A200Q955_MACCD</name>
<dbReference type="SMART" id="SM00647">
    <property type="entry name" value="IBR"/>
    <property type="match status" value="2"/>
</dbReference>
<evidence type="ECO:0000313" key="15">
    <source>
        <dbReference type="EMBL" id="OVA06917.1"/>
    </source>
</evidence>
<reference evidence="15 16" key="1">
    <citation type="journal article" date="2017" name="Mol. Plant">
        <title>The Genome of Medicinal Plant Macleaya cordata Provides New Insights into Benzylisoquinoline Alkaloids Metabolism.</title>
        <authorList>
            <person name="Liu X."/>
            <person name="Liu Y."/>
            <person name="Huang P."/>
            <person name="Ma Y."/>
            <person name="Qing Z."/>
            <person name="Tang Q."/>
            <person name="Cao H."/>
            <person name="Cheng P."/>
            <person name="Zheng Y."/>
            <person name="Yuan Z."/>
            <person name="Zhou Y."/>
            <person name="Liu J."/>
            <person name="Tang Z."/>
            <person name="Zhuo Y."/>
            <person name="Zhang Y."/>
            <person name="Yu L."/>
            <person name="Huang J."/>
            <person name="Yang P."/>
            <person name="Peng Q."/>
            <person name="Zhang J."/>
            <person name="Jiang W."/>
            <person name="Zhang Z."/>
            <person name="Lin K."/>
            <person name="Ro D.K."/>
            <person name="Chen X."/>
            <person name="Xiong X."/>
            <person name="Shang Y."/>
            <person name="Huang S."/>
            <person name="Zeng J."/>
        </authorList>
    </citation>
    <scope>NUCLEOTIDE SEQUENCE [LARGE SCALE GENOMIC DNA]</scope>
    <source>
        <strain evidence="16">cv. BLH2017</strain>
        <tissue evidence="15">Root</tissue>
    </source>
</reference>
<evidence type="ECO:0000259" key="13">
    <source>
        <dbReference type="PROSITE" id="PS50089"/>
    </source>
</evidence>
<dbReference type="Gene3D" id="1.20.120.1750">
    <property type="match status" value="1"/>
</dbReference>
<comment type="caution">
    <text evidence="15">The sequence shown here is derived from an EMBL/GenBank/DDBJ whole genome shotgun (WGS) entry which is preliminary data.</text>
</comment>
<dbReference type="FunFam" id="3.30.40.10:FF:000230">
    <property type="entry name" value="RBR-type E3 ubiquitin transferase"/>
    <property type="match status" value="1"/>
</dbReference>
<keyword evidence="11" id="KW-0862">Zinc</keyword>
<dbReference type="InterPro" id="IPR002867">
    <property type="entry name" value="IBR_dom"/>
</dbReference>
<evidence type="ECO:0000259" key="14">
    <source>
        <dbReference type="PROSITE" id="PS51873"/>
    </source>
</evidence>
<keyword evidence="6" id="KW-0808">Transferase</keyword>
<dbReference type="GO" id="GO:0008270">
    <property type="term" value="F:zinc ion binding"/>
    <property type="evidence" value="ECO:0007669"/>
    <property type="project" value="UniProtKB-KW"/>
</dbReference>
<dbReference type="InterPro" id="IPR044066">
    <property type="entry name" value="TRIAD_supradom"/>
</dbReference>
<dbReference type="Pfam" id="PF01485">
    <property type="entry name" value="IBR"/>
    <property type="match status" value="2"/>
</dbReference>
<dbReference type="FunCoup" id="A0A200Q955">
    <property type="interactions" value="242"/>
</dbReference>
<dbReference type="PROSITE" id="PS00518">
    <property type="entry name" value="ZF_RING_1"/>
    <property type="match status" value="1"/>
</dbReference>
<dbReference type="EC" id="2.3.2.31" evidence="5"/>
<feature type="domain" description="RING-type" evidence="14">
    <location>
        <begin position="92"/>
        <end position="305"/>
    </location>
</feature>
<evidence type="ECO:0000313" key="16">
    <source>
        <dbReference type="Proteomes" id="UP000195402"/>
    </source>
</evidence>
<keyword evidence="9 12" id="KW-0863">Zinc-finger</keyword>
<evidence type="ECO:0000256" key="8">
    <source>
        <dbReference type="ARBA" id="ARBA00022737"/>
    </source>
</evidence>
<comment type="cofactor">
    <cofactor evidence="2">
        <name>Zn(2+)</name>
        <dbReference type="ChEBI" id="CHEBI:29105"/>
    </cofactor>
</comment>